<feature type="chain" id="PRO_5035236263" evidence="5">
    <location>
        <begin position="28"/>
        <end position="585"/>
    </location>
</feature>
<dbReference type="Gene3D" id="3.10.105.10">
    <property type="entry name" value="Dipeptide-binding Protein, Domain 3"/>
    <property type="match status" value="1"/>
</dbReference>
<evidence type="ECO:0000313" key="8">
    <source>
        <dbReference type="Proteomes" id="UP000612362"/>
    </source>
</evidence>
<dbReference type="Pfam" id="PF00496">
    <property type="entry name" value="SBP_bac_5"/>
    <property type="match status" value="1"/>
</dbReference>
<comment type="caution">
    <text evidence="7">The sequence shown here is derived from an EMBL/GenBank/DDBJ whole genome shotgun (WGS) entry which is preliminary data.</text>
</comment>
<accession>A0A8J3I7R5</accession>
<dbReference type="PIRSF" id="PIRSF002741">
    <property type="entry name" value="MppA"/>
    <property type="match status" value="1"/>
</dbReference>
<dbReference type="PROSITE" id="PS01040">
    <property type="entry name" value="SBP_BACTERIAL_5"/>
    <property type="match status" value="1"/>
</dbReference>
<reference evidence="7" key="1">
    <citation type="submission" date="2020-10" db="EMBL/GenBank/DDBJ databases">
        <title>Taxonomic study of unclassified bacteria belonging to the class Ktedonobacteria.</title>
        <authorList>
            <person name="Yabe S."/>
            <person name="Wang C.M."/>
            <person name="Zheng Y."/>
            <person name="Sakai Y."/>
            <person name="Cavaletti L."/>
            <person name="Monciardini P."/>
            <person name="Donadio S."/>
        </authorList>
    </citation>
    <scope>NUCLEOTIDE SEQUENCE</scope>
    <source>
        <strain evidence="7">SOSP1-1</strain>
    </source>
</reference>
<dbReference type="PROSITE" id="PS51257">
    <property type="entry name" value="PROKAR_LIPOPROTEIN"/>
    <property type="match status" value="1"/>
</dbReference>
<evidence type="ECO:0000256" key="2">
    <source>
        <dbReference type="ARBA" id="ARBA00005695"/>
    </source>
</evidence>
<evidence type="ECO:0000259" key="6">
    <source>
        <dbReference type="Pfam" id="PF00496"/>
    </source>
</evidence>
<gene>
    <name evidence="7" type="ORF">KSX_44170</name>
</gene>
<dbReference type="Gene3D" id="3.90.76.10">
    <property type="entry name" value="Dipeptide-binding Protein, Domain 1"/>
    <property type="match status" value="1"/>
</dbReference>
<dbReference type="SUPFAM" id="SSF53850">
    <property type="entry name" value="Periplasmic binding protein-like II"/>
    <property type="match status" value="1"/>
</dbReference>
<evidence type="ECO:0000256" key="3">
    <source>
        <dbReference type="ARBA" id="ARBA00022448"/>
    </source>
</evidence>
<dbReference type="GO" id="GO:1904680">
    <property type="term" value="F:peptide transmembrane transporter activity"/>
    <property type="evidence" value="ECO:0007669"/>
    <property type="project" value="TreeGrafter"/>
</dbReference>
<dbReference type="GO" id="GO:0042597">
    <property type="term" value="C:periplasmic space"/>
    <property type="evidence" value="ECO:0007669"/>
    <property type="project" value="UniProtKB-ARBA"/>
</dbReference>
<keyword evidence="3" id="KW-0813">Transport</keyword>
<name>A0A8J3I7R5_9CHLR</name>
<dbReference type="InterPro" id="IPR030678">
    <property type="entry name" value="Peptide/Ni-bd"/>
</dbReference>
<dbReference type="PANTHER" id="PTHR30290">
    <property type="entry name" value="PERIPLASMIC BINDING COMPONENT OF ABC TRANSPORTER"/>
    <property type="match status" value="1"/>
</dbReference>
<evidence type="ECO:0000256" key="1">
    <source>
        <dbReference type="ARBA" id="ARBA00004193"/>
    </source>
</evidence>
<dbReference type="InterPro" id="IPR000914">
    <property type="entry name" value="SBP_5_dom"/>
</dbReference>
<protein>
    <submittedName>
        <fullName evidence="7">ABC transporter substrate-binding protein</fullName>
    </submittedName>
</protein>
<dbReference type="GO" id="GO:0015833">
    <property type="term" value="P:peptide transport"/>
    <property type="evidence" value="ECO:0007669"/>
    <property type="project" value="TreeGrafter"/>
</dbReference>
<dbReference type="GO" id="GO:0043190">
    <property type="term" value="C:ATP-binding cassette (ABC) transporter complex"/>
    <property type="evidence" value="ECO:0007669"/>
    <property type="project" value="InterPro"/>
</dbReference>
<keyword evidence="8" id="KW-1185">Reference proteome</keyword>
<evidence type="ECO:0000256" key="4">
    <source>
        <dbReference type="ARBA" id="ARBA00022729"/>
    </source>
</evidence>
<feature type="domain" description="Solute-binding protein family 5" evidence="6">
    <location>
        <begin position="89"/>
        <end position="481"/>
    </location>
</feature>
<sequence length="585" mass="64554">MKRGKLFAGKFLFLPALFCLLAAFISACGGASGSDTGSKLSDDKQIYVVPVSGSSDVATLDPALSTDLDSISALDTMFVGLVQLNDKLEVYGELAKSWETSSDGLTWTFKLRDGLKFSDGNPITANDVVFSIDRALKPELKSTVAPSYLALIKGSADRNTGKLKSLIDYSLFAPDATTVKIVTSQRAQYFLDALTYSTSYVVEKSMVEKYGDVDYFKHLNEGGVSGPFKLEERTPGQQISFVPNSNYWGAKPQLKKLVYAFYKDPQTTYKAYQTNQVDQAGVPTENLDAARGLPNNQYRQAPALIIDYVAMNYLIKPFDNIKIRQAFALAINKDVIAQNIWKGARTPSNHIIPSGMPGYNPDLIGPGGVKDTKGDASKAKQLLQQGMQEEGYTTSNFPTVTLTVASRGNQTAKNEFQFMQQQWKDNLGVSVNIHDEDWNQLLDDTAATVKNTKSLQMWVVDWIADYPDPQDWTSLLFGAGSPNNQSNYGLGNTKNVAVQKQMQDLMVKADENQNTADRLKQYNQIEQQLVNDVAWIPINQRTSSYVLKPCIQGVVDNAQQLTPPQDWSNIYKTSASGCATTSKYD</sequence>
<dbReference type="Gene3D" id="3.40.190.10">
    <property type="entry name" value="Periplasmic binding protein-like II"/>
    <property type="match status" value="1"/>
</dbReference>
<dbReference type="AlphaFoldDB" id="A0A8J3I7R5"/>
<dbReference type="InterPro" id="IPR039424">
    <property type="entry name" value="SBP_5"/>
</dbReference>
<dbReference type="EMBL" id="BNJF01000002">
    <property type="protein sequence ID" value="GHO46254.1"/>
    <property type="molecule type" value="Genomic_DNA"/>
</dbReference>
<dbReference type="Proteomes" id="UP000612362">
    <property type="component" value="Unassembled WGS sequence"/>
</dbReference>
<organism evidence="7 8">
    <name type="scientific">Ktedonospora formicarum</name>
    <dbReference type="NCBI Taxonomy" id="2778364"/>
    <lineage>
        <taxon>Bacteria</taxon>
        <taxon>Bacillati</taxon>
        <taxon>Chloroflexota</taxon>
        <taxon>Ktedonobacteria</taxon>
        <taxon>Ktedonobacterales</taxon>
        <taxon>Ktedonobacteraceae</taxon>
        <taxon>Ktedonospora</taxon>
    </lineage>
</organism>
<comment type="subcellular location">
    <subcellularLocation>
        <location evidence="1">Cell membrane</location>
        <topology evidence="1">Lipid-anchor</topology>
    </subcellularLocation>
</comment>
<dbReference type="InterPro" id="IPR023765">
    <property type="entry name" value="SBP_5_CS"/>
</dbReference>
<comment type="similarity">
    <text evidence="2">Belongs to the bacterial solute-binding protein 5 family.</text>
</comment>
<dbReference type="CDD" id="cd08504">
    <property type="entry name" value="PBP2_OppA"/>
    <property type="match status" value="1"/>
</dbReference>
<evidence type="ECO:0000313" key="7">
    <source>
        <dbReference type="EMBL" id="GHO46254.1"/>
    </source>
</evidence>
<dbReference type="PANTHER" id="PTHR30290:SF10">
    <property type="entry name" value="PERIPLASMIC OLIGOPEPTIDE-BINDING PROTEIN-RELATED"/>
    <property type="match status" value="1"/>
</dbReference>
<evidence type="ECO:0000256" key="5">
    <source>
        <dbReference type="SAM" id="SignalP"/>
    </source>
</evidence>
<keyword evidence="4 5" id="KW-0732">Signal</keyword>
<dbReference type="RefSeq" id="WP_220195642.1">
    <property type="nucleotide sequence ID" value="NZ_BNJF01000002.1"/>
</dbReference>
<feature type="signal peptide" evidence="5">
    <location>
        <begin position="1"/>
        <end position="27"/>
    </location>
</feature>
<proteinExistence type="inferred from homology"/>